<protein>
    <submittedName>
        <fullName evidence="1">Phage tail protein</fullName>
    </submittedName>
</protein>
<comment type="caution">
    <text evidence="1">The sequence shown here is derived from an EMBL/GenBank/DDBJ whole genome shotgun (WGS) entry which is preliminary data.</text>
</comment>
<dbReference type="RefSeq" id="WP_133476622.1">
    <property type="nucleotide sequence ID" value="NZ_JBBOJJ010000085.1"/>
</dbReference>
<sequence>MEIQGLNDLIVWTYDNNQKIITDPDQNGFVYDGDKGKVFDPKTQKQIPGVYKMDLASVYGVTQANITGLAPSVQKVYGSNFVAEVNQGTEQPAIAMAANDIPHLVYDLLTGLKKDKFGGYARKGKSSPKIGGVIAHSYNTHAGVDFYFAFPMGIYVPGELNMQTNNENANVVHDALTLNSQARGVDQLLYEKFYSDEKDFDYANMINYITGQTTVDVTADNKQATDVHGTPTALGK</sequence>
<dbReference type="Proteomes" id="UP000295195">
    <property type="component" value="Unassembled WGS sequence"/>
</dbReference>
<gene>
    <name evidence="1" type="ORF">CEE75_05625</name>
</gene>
<reference evidence="1 2" key="1">
    <citation type="submission" date="2017-06" db="EMBL/GenBank/DDBJ databases">
        <authorList>
            <person name="Swanenburg J."/>
            <person name="Kort R."/>
        </authorList>
    </citation>
    <scope>NUCLEOTIDE SEQUENCE [LARGE SCALE GENOMIC DNA]</scope>
    <source>
        <strain evidence="1 2">RL05</strain>
    </source>
</reference>
<dbReference type="Pfam" id="PF04630">
    <property type="entry name" value="Phage_TTP_1"/>
    <property type="match status" value="1"/>
</dbReference>
<dbReference type="EMBL" id="NKLP01000099">
    <property type="protein sequence ID" value="TDN31660.1"/>
    <property type="molecule type" value="Genomic_DNA"/>
</dbReference>
<evidence type="ECO:0000313" key="1">
    <source>
        <dbReference type="EMBL" id="TDN31660.1"/>
    </source>
</evidence>
<name>A0A4R6CTP5_9LACO</name>
<dbReference type="InterPro" id="IPR006724">
    <property type="entry name" value="Phage_TTP"/>
</dbReference>
<proteinExistence type="predicted"/>
<organism evidence="1 2">
    <name type="scientific">Lactobacillus crispatus</name>
    <dbReference type="NCBI Taxonomy" id="47770"/>
    <lineage>
        <taxon>Bacteria</taxon>
        <taxon>Bacillati</taxon>
        <taxon>Bacillota</taxon>
        <taxon>Bacilli</taxon>
        <taxon>Lactobacillales</taxon>
        <taxon>Lactobacillaceae</taxon>
        <taxon>Lactobacillus</taxon>
    </lineage>
</organism>
<accession>A0A4R6CTP5</accession>
<dbReference type="AlphaFoldDB" id="A0A4R6CTP5"/>
<evidence type="ECO:0000313" key="2">
    <source>
        <dbReference type="Proteomes" id="UP000295195"/>
    </source>
</evidence>